<sequence>MDTFEGGFSSLGSSANGDNKYVIPSVWRSAVRYIITSEGSEHLGSISHFWKSVVLGKLVRGSRSGEKKLLALELIPLVFAEVHDLESFNIVFESSLASMVAAILGSQKMGMTRAPLRKGRTSEEALAYLTNSAKSLGKRLVKAIFESEGTDRNGQPMLCEFLKWSVTGGIWNMLLPPALLAEVLASLSPADEKTLFSNIVREFAQPYRSQKSLDGGESKSRIHNRASLLRFLFTLARQRHSLAKDVVRVVALYSVFHAEQNRPVGPDLQPLMRLDNFQNRDLCVGYGTVLPQLLPDLPLDTAALAFRRLTDFLASQQRGDRTEDLLLFTVKLLSSASSSQGLSLNLRRTFGSAREEEEGETKSLEVQSTAVKVVERLSILSSTSESSGLSKSLKLIAAYLCIGLYDPLCREGKRSVTGIQDSTQELSGLFKTIDNLADHLTETAAEVPRENDSPSDGREDGENSLPTPTEYIAQLIADLCGRDGNRFRHVSVMAIEALDQKLDDSVVSVFFDAIDSYLSGKVVRVALHRPARDPESSVLDINKGEDEEMEERNSEDEKVRSEYDQGMDNVEPGTSQASASAESADEESDADTGSEEDSEDVVDVDIDIDREDPAVLADFDKRIGAHLRLLKEEKKEANQRRLQRESRFARAARVLDALEAIARKLRIRLEKTQEACGRLPIVFLDLHVRLYEFVLGDDKNFRFLKQVCRVVSKQMLIAAPVLVSHVSDKQTVLDIVDRFFKILRSCPTDRQIPALEARTISRSAGSLMNVASELSDGSYTSYLTAYEEILVSMMKPGSHFWIPDILGSFIQKAPLLSLKLSTIVAKTLQSRDAPKSTRQTASEVLLGLSVSALQLDDSSPEVDKFWKMVEACLLQQCTQQCTRHIGKQWSSEGYCNMIKVAANAIRAGRFDRDDVVSQLKASIETMALPQRERTRLLKSLRIPTVAHSLKRSIPVSTELRRDVQEKKRKTTAAE</sequence>
<reference evidence="4" key="1">
    <citation type="journal article" date="2013" name="Proc. Natl. Acad. Sci. U.S.A.">
        <title>Genome structure and metabolic features in the red seaweed Chondrus crispus shed light on evolution of the Archaeplastida.</title>
        <authorList>
            <person name="Collen J."/>
            <person name="Porcel B."/>
            <person name="Carre W."/>
            <person name="Ball S.G."/>
            <person name="Chaparro C."/>
            <person name="Tonon T."/>
            <person name="Barbeyron T."/>
            <person name="Michel G."/>
            <person name="Noel B."/>
            <person name="Valentin K."/>
            <person name="Elias M."/>
            <person name="Artiguenave F."/>
            <person name="Arun A."/>
            <person name="Aury J.M."/>
            <person name="Barbosa-Neto J.F."/>
            <person name="Bothwell J.H."/>
            <person name="Bouget F.Y."/>
            <person name="Brillet L."/>
            <person name="Cabello-Hurtado F."/>
            <person name="Capella-Gutierrez S."/>
            <person name="Charrier B."/>
            <person name="Cladiere L."/>
            <person name="Cock J.M."/>
            <person name="Coelho S.M."/>
            <person name="Colleoni C."/>
            <person name="Czjzek M."/>
            <person name="Da Silva C."/>
            <person name="Delage L."/>
            <person name="Denoeud F."/>
            <person name="Deschamps P."/>
            <person name="Dittami S.M."/>
            <person name="Gabaldon T."/>
            <person name="Gachon C.M."/>
            <person name="Groisillier A."/>
            <person name="Herve C."/>
            <person name="Jabbari K."/>
            <person name="Katinka M."/>
            <person name="Kloareg B."/>
            <person name="Kowalczyk N."/>
            <person name="Labadie K."/>
            <person name="Leblanc C."/>
            <person name="Lopez P.J."/>
            <person name="McLachlan D.H."/>
            <person name="Meslet-Cladiere L."/>
            <person name="Moustafa A."/>
            <person name="Nehr Z."/>
            <person name="Nyvall Collen P."/>
            <person name="Panaud O."/>
            <person name="Partensky F."/>
            <person name="Poulain J."/>
            <person name="Rensing S.A."/>
            <person name="Rousvoal S."/>
            <person name="Samson G."/>
            <person name="Symeonidi A."/>
            <person name="Weissenbach J."/>
            <person name="Zambounis A."/>
            <person name="Wincker P."/>
            <person name="Boyen C."/>
        </authorList>
    </citation>
    <scope>NUCLEOTIDE SEQUENCE [LARGE SCALE GENOMIC DNA]</scope>
    <source>
        <strain evidence="4">cv. Stackhouse</strain>
    </source>
</reference>
<keyword evidence="4" id="KW-1185">Reference proteome</keyword>
<dbReference type="EMBL" id="HG001729">
    <property type="protein sequence ID" value="CDF35388.1"/>
    <property type="molecule type" value="Genomic_DNA"/>
</dbReference>
<dbReference type="KEGG" id="ccp:CHC_T00003440001"/>
<dbReference type="AlphaFoldDB" id="R7QC70"/>
<organism evidence="3 4">
    <name type="scientific">Chondrus crispus</name>
    <name type="common">Carrageen Irish moss</name>
    <name type="synonym">Polymorpha crispa</name>
    <dbReference type="NCBI Taxonomy" id="2769"/>
    <lineage>
        <taxon>Eukaryota</taxon>
        <taxon>Rhodophyta</taxon>
        <taxon>Florideophyceae</taxon>
        <taxon>Rhodymeniophycidae</taxon>
        <taxon>Gigartinales</taxon>
        <taxon>Gigartinaceae</taxon>
        <taxon>Chondrus</taxon>
    </lineage>
</organism>
<dbReference type="RefSeq" id="XP_005715207.1">
    <property type="nucleotide sequence ID" value="XM_005715150.1"/>
</dbReference>
<dbReference type="OrthoDB" id="10495355at2759"/>
<evidence type="ECO:0000313" key="4">
    <source>
        <dbReference type="Proteomes" id="UP000012073"/>
    </source>
</evidence>
<name>R7QC70_CHOCR</name>
<dbReference type="Proteomes" id="UP000012073">
    <property type="component" value="Unassembled WGS sequence"/>
</dbReference>
<proteinExistence type="predicted"/>
<feature type="compositionally biased region" description="Basic and acidic residues" evidence="2">
    <location>
        <begin position="444"/>
        <end position="461"/>
    </location>
</feature>
<feature type="region of interest" description="Disordered" evidence="2">
    <location>
        <begin position="533"/>
        <end position="604"/>
    </location>
</feature>
<feature type="compositionally biased region" description="Basic and acidic residues" evidence="2">
    <location>
        <begin position="551"/>
        <end position="563"/>
    </location>
</feature>
<feature type="region of interest" description="Disordered" evidence="2">
    <location>
        <begin position="444"/>
        <end position="466"/>
    </location>
</feature>
<gene>
    <name evidence="3" type="ORF">CHC_T00003440001</name>
</gene>
<evidence type="ECO:0000256" key="1">
    <source>
        <dbReference type="SAM" id="Coils"/>
    </source>
</evidence>
<feature type="coiled-coil region" evidence="1">
    <location>
        <begin position="627"/>
        <end position="675"/>
    </location>
</feature>
<accession>R7QC70</accession>
<protein>
    <submittedName>
        <fullName evidence="3">Uncharacterized protein</fullName>
    </submittedName>
</protein>
<evidence type="ECO:0000313" key="3">
    <source>
        <dbReference type="EMBL" id="CDF35388.1"/>
    </source>
</evidence>
<keyword evidence="1" id="KW-0175">Coiled coil</keyword>
<evidence type="ECO:0000256" key="2">
    <source>
        <dbReference type="SAM" id="MobiDB-lite"/>
    </source>
</evidence>
<feature type="compositionally biased region" description="Acidic residues" evidence="2">
    <location>
        <begin position="583"/>
        <end position="604"/>
    </location>
</feature>
<dbReference type="Gramene" id="CDF35388">
    <property type="protein sequence ID" value="CDF35388"/>
    <property type="gene ID" value="CHC_T00003440001"/>
</dbReference>
<dbReference type="GeneID" id="17322953"/>